<evidence type="ECO:0008006" key="3">
    <source>
        <dbReference type="Google" id="ProtNLM"/>
    </source>
</evidence>
<accession>A0ABQ1K2P6</accession>
<dbReference type="EMBL" id="BMJE01000006">
    <property type="protein sequence ID" value="GGB83130.1"/>
    <property type="molecule type" value="Genomic_DNA"/>
</dbReference>
<dbReference type="SUPFAM" id="SSF53335">
    <property type="entry name" value="S-adenosyl-L-methionine-dependent methyltransferases"/>
    <property type="match status" value="1"/>
</dbReference>
<sequence>MLSHTVKAKYPDATVVYNDYDNYSERLANVSKTNKLLNDLRAIVGSFKREARLTPDLRVKVLERVKKDDDSGYVDYITLSSSLMFSMKYVLNYEQLEKEALYNNVKKNDYVVKGYLDGLEVVRADYKELFAQYKDCDNVVFLVDPPYLSTEAGTYKNYWKLGDYLDVLNVLKCNNYFYFTSNKSHILELCEWVETNTGGVNPFNGATMSTTANQMSYTASYTDIMLYK</sequence>
<gene>
    <name evidence="1" type="ORF">GCM10007424_23940</name>
</gene>
<dbReference type="Gene3D" id="3.40.50.150">
    <property type="entry name" value="Vaccinia Virus protein VP39"/>
    <property type="match status" value="1"/>
</dbReference>
<proteinExistence type="predicted"/>
<comment type="caution">
    <text evidence="1">The sequence shown here is derived from an EMBL/GenBank/DDBJ whole genome shotgun (WGS) entry which is preliminary data.</text>
</comment>
<dbReference type="Proteomes" id="UP000615760">
    <property type="component" value="Unassembled WGS sequence"/>
</dbReference>
<protein>
    <recommendedName>
        <fullName evidence="3">DNA adenine methylase</fullName>
    </recommendedName>
</protein>
<organism evidence="1 2">
    <name type="scientific">Flavobacterium suaedae</name>
    <dbReference type="NCBI Taxonomy" id="1767027"/>
    <lineage>
        <taxon>Bacteria</taxon>
        <taxon>Pseudomonadati</taxon>
        <taxon>Bacteroidota</taxon>
        <taxon>Flavobacteriia</taxon>
        <taxon>Flavobacteriales</taxon>
        <taxon>Flavobacteriaceae</taxon>
        <taxon>Flavobacterium</taxon>
    </lineage>
</organism>
<keyword evidence="2" id="KW-1185">Reference proteome</keyword>
<evidence type="ECO:0000313" key="2">
    <source>
        <dbReference type="Proteomes" id="UP000615760"/>
    </source>
</evidence>
<evidence type="ECO:0000313" key="1">
    <source>
        <dbReference type="EMBL" id="GGB83130.1"/>
    </source>
</evidence>
<name>A0ABQ1K2P6_9FLAO</name>
<dbReference type="RefSeq" id="WP_229665945.1">
    <property type="nucleotide sequence ID" value="NZ_BMJE01000006.1"/>
</dbReference>
<reference evidence="2" key="1">
    <citation type="journal article" date="2019" name="Int. J. Syst. Evol. Microbiol.">
        <title>The Global Catalogue of Microorganisms (GCM) 10K type strain sequencing project: providing services to taxonomists for standard genome sequencing and annotation.</title>
        <authorList>
            <consortium name="The Broad Institute Genomics Platform"/>
            <consortium name="The Broad Institute Genome Sequencing Center for Infectious Disease"/>
            <person name="Wu L."/>
            <person name="Ma J."/>
        </authorList>
    </citation>
    <scope>NUCLEOTIDE SEQUENCE [LARGE SCALE GENOMIC DNA]</scope>
    <source>
        <strain evidence="2">CGMCC 1.15461</strain>
    </source>
</reference>
<dbReference type="InterPro" id="IPR029063">
    <property type="entry name" value="SAM-dependent_MTases_sf"/>
</dbReference>